<dbReference type="KEGG" id="bcac:CGC64_09850"/>
<evidence type="ECO:0000259" key="2">
    <source>
        <dbReference type="Pfam" id="PF25967"/>
    </source>
</evidence>
<dbReference type="NCBIfam" id="TIGR01730">
    <property type="entry name" value="RND_mfp"/>
    <property type="match status" value="1"/>
</dbReference>
<dbReference type="InterPro" id="IPR006143">
    <property type="entry name" value="RND_pump_MFP"/>
</dbReference>
<dbReference type="STRING" id="47678.ERS852494_01236"/>
<comment type="similarity">
    <text evidence="1">Belongs to the membrane fusion protein (MFP) (TC 8.A.1) family.</text>
</comment>
<organism evidence="4 9">
    <name type="scientific">Bacteroides caccae</name>
    <dbReference type="NCBI Taxonomy" id="47678"/>
    <lineage>
        <taxon>Bacteria</taxon>
        <taxon>Pseudomonadati</taxon>
        <taxon>Bacteroidota</taxon>
        <taxon>Bacteroidia</taxon>
        <taxon>Bacteroidales</taxon>
        <taxon>Bacteroidaceae</taxon>
        <taxon>Bacteroides</taxon>
    </lineage>
</organism>
<name>A0A174PV76_9BACE</name>
<dbReference type="PANTHER" id="PTHR30469:SF20">
    <property type="entry name" value="EFFLUX RND TRANSPORTER PERIPLASMIC ADAPTOR SUBUNIT"/>
    <property type="match status" value="1"/>
</dbReference>
<dbReference type="SUPFAM" id="SSF111369">
    <property type="entry name" value="HlyD-like secretion proteins"/>
    <property type="match status" value="1"/>
</dbReference>
<reference evidence="10 11" key="2">
    <citation type="journal article" date="2019" name="Nat. Med.">
        <title>A library of human gut bacterial isolates paired with longitudinal multiomics data enables mechanistic microbiome research.</title>
        <authorList>
            <person name="Poyet M."/>
            <person name="Groussin M."/>
            <person name="Gibbons S.M."/>
            <person name="Avila-Pacheco J."/>
            <person name="Jiang X."/>
            <person name="Kearney S.M."/>
            <person name="Perrotta A.R."/>
            <person name="Berdy B."/>
            <person name="Zhao S."/>
            <person name="Lieberman T.D."/>
            <person name="Swanson P.K."/>
            <person name="Smith M."/>
            <person name="Roesemann S."/>
            <person name="Alexander J.E."/>
            <person name="Rich S.A."/>
            <person name="Livny J."/>
            <person name="Vlamakis H."/>
            <person name="Clish C."/>
            <person name="Bullock K."/>
            <person name="Deik A."/>
            <person name="Scott J."/>
            <person name="Pierce K.A."/>
            <person name="Xavier R.J."/>
            <person name="Alm E.J."/>
        </authorList>
    </citation>
    <scope>NUCLEOTIDE SEQUENCE [LARGE SCALE GENOMIC DNA]</scope>
    <source>
        <strain evidence="7 10">BIOML-A19</strain>
        <strain evidence="6 11">BIOML-A25</strain>
        <strain evidence="5 12">BIOML-A31</strain>
    </source>
</reference>
<evidence type="ECO:0000313" key="6">
    <source>
        <dbReference type="EMBL" id="KAA5480018.1"/>
    </source>
</evidence>
<dbReference type="Gene3D" id="2.40.420.20">
    <property type="match status" value="1"/>
</dbReference>
<gene>
    <name evidence="4" type="primary">mexA_1</name>
    <name evidence="3" type="ORF">ERS852494_01236</name>
    <name evidence="4" type="ORF">ERS852558_00609</name>
    <name evidence="7" type="ORF">F2Y31_03680</name>
    <name evidence="5" type="ORF">F2Y36_09850</name>
    <name evidence="6" type="ORF">F2Y39_05275</name>
</gene>
<dbReference type="GO" id="GO:1990281">
    <property type="term" value="C:efflux pump complex"/>
    <property type="evidence" value="ECO:0007669"/>
    <property type="project" value="TreeGrafter"/>
</dbReference>
<dbReference type="PANTHER" id="PTHR30469">
    <property type="entry name" value="MULTIDRUG RESISTANCE PROTEIN MDTA"/>
    <property type="match status" value="1"/>
</dbReference>
<evidence type="ECO:0000313" key="7">
    <source>
        <dbReference type="EMBL" id="KAA5502365.1"/>
    </source>
</evidence>
<dbReference type="Proteomes" id="UP000475905">
    <property type="component" value="Unassembled WGS sequence"/>
</dbReference>
<evidence type="ECO:0000313" key="9">
    <source>
        <dbReference type="Proteomes" id="UP000095725"/>
    </source>
</evidence>
<proteinExistence type="inferred from homology"/>
<dbReference type="Proteomes" id="UP000368418">
    <property type="component" value="Unassembled WGS sequence"/>
</dbReference>
<evidence type="ECO:0000313" key="3">
    <source>
        <dbReference type="EMBL" id="CUO97248.1"/>
    </source>
</evidence>
<feature type="domain" description="Multidrug resistance protein MdtA-like C-terminal permuted SH3" evidence="2">
    <location>
        <begin position="272"/>
        <end position="332"/>
    </location>
</feature>
<dbReference type="Proteomes" id="UP000427825">
    <property type="component" value="Unassembled WGS sequence"/>
</dbReference>
<dbReference type="RefSeq" id="WP_005680529.1">
    <property type="nucleotide sequence ID" value="NZ_CABMOQ010000006.1"/>
</dbReference>
<dbReference type="Gene3D" id="2.40.50.100">
    <property type="match status" value="1"/>
</dbReference>
<dbReference type="EMBL" id="VVYD01000002">
    <property type="protein sequence ID" value="KAA5502365.1"/>
    <property type="molecule type" value="Genomic_DNA"/>
</dbReference>
<reference evidence="8 9" key="1">
    <citation type="submission" date="2015-09" db="EMBL/GenBank/DDBJ databases">
        <authorList>
            <consortium name="Pathogen Informatics"/>
        </authorList>
    </citation>
    <scope>NUCLEOTIDE SEQUENCE [LARGE SCALE GENOMIC DNA]</scope>
    <source>
        <strain evidence="3 8">2789STDY5834880</strain>
        <strain evidence="4 9">2789STDY5834946</strain>
    </source>
</reference>
<accession>A0A174PV76</accession>
<dbReference type="InterPro" id="IPR058627">
    <property type="entry name" value="MdtA-like_C"/>
</dbReference>
<dbReference type="EMBL" id="CZAI01000002">
    <property type="protein sequence ID" value="CUO97248.1"/>
    <property type="molecule type" value="Genomic_DNA"/>
</dbReference>
<dbReference type="GeneID" id="75113803"/>
<dbReference type="EMBL" id="CZBL01000002">
    <property type="protein sequence ID" value="CUP61819.1"/>
    <property type="molecule type" value="Genomic_DNA"/>
</dbReference>
<dbReference type="Proteomes" id="UP000095725">
    <property type="component" value="Unassembled WGS sequence"/>
</dbReference>
<evidence type="ECO:0000313" key="5">
    <source>
        <dbReference type="EMBL" id="KAA5463575.1"/>
    </source>
</evidence>
<dbReference type="Gene3D" id="1.10.287.470">
    <property type="entry name" value="Helix hairpin bin"/>
    <property type="match status" value="1"/>
</dbReference>
<dbReference type="GO" id="GO:0015562">
    <property type="term" value="F:efflux transmembrane transporter activity"/>
    <property type="evidence" value="ECO:0007669"/>
    <property type="project" value="TreeGrafter"/>
</dbReference>
<dbReference type="Pfam" id="PF25967">
    <property type="entry name" value="RND-MFP_C"/>
    <property type="match status" value="1"/>
</dbReference>
<dbReference type="EMBL" id="VVYP01000010">
    <property type="protein sequence ID" value="KAA5463575.1"/>
    <property type="molecule type" value="Genomic_DNA"/>
</dbReference>
<sequence length="356" mass="39562">MTTTNYSMCMLFICLFASCGTGEKRTDESIRIKVAEVEMSVPSSEREFSFISKPFKETELSFRVGGPIDRFEVYAGNYYQRGDIIAEIDSRDFRIRKERAEAIYNQAKAEFERIRVLYEKNNLSASAYEKARADYTSAKTAFETATNELHDTQLIAPFDGYVGEVYIEKYQDVKATQPVISFIDITQLKIEAYVTQDIALQAGEIKEVSVRFDIGSDVVYPAKVVEISKSTTRNNLSFLMTALLPNKQGEWPAGVSGKVLLDLPSSSTTSMITIPQTALNHRPTEGDYVWTVDNAAGKVSKRKIVLGELLPNGKVEVKGGLQAGETVAVSKLRFLSEGTSVEIMAQKQGMPVTAQK</sequence>
<evidence type="ECO:0000313" key="10">
    <source>
        <dbReference type="Proteomes" id="UP000368418"/>
    </source>
</evidence>
<evidence type="ECO:0000313" key="4">
    <source>
        <dbReference type="EMBL" id="CUP61819.1"/>
    </source>
</evidence>
<dbReference type="Gene3D" id="2.40.30.170">
    <property type="match status" value="1"/>
</dbReference>
<protein>
    <submittedName>
        <fullName evidence="4">Component of multidrug efflux system</fullName>
    </submittedName>
    <submittedName>
        <fullName evidence="5">Efflux RND transporter periplasmic adaptor subunit</fullName>
    </submittedName>
</protein>
<evidence type="ECO:0000313" key="11">
    <source>
        <dbReference type="Proteomes" id="UP000427825"/>
    </source>
</evidence>
<dbReference type="AlphaFoldDB" id="A0A174PV76"/>
<evidence type="ECO:0000313" key="12">
    <source>
        <dbReference type="Proteomes" id="UP000475905"/>
    </source>
</evidence>
<evidence type="ECO:0000256" key="1">
    <source>
        <dbReference type="ARBA" id="ARBA00009477"/>
    </source>
</evidence>
<dbReference type="Proteomes" id="UP000095657">
    <property type="component" value="Unassembled WGS sequence"/>
</dbReference>
<evidence type="ECO:0000313" key="8">
    <source>
        <dbReference type="Proteomes" id="UP000095657"/>
    </source>
</evidence>
<dbReference type="EMBL" id="VVYJ01000002">
    <property type="protein sequence ID" value="KAA5480018.1"/>
    <property type="molecule type" value="Genomic_DNA"/>
</dbReference>